<protein>
    <submittedName>
        <fullName evidence="1">Uncharacterized protein</fullName>
    </submittedName>
</protein>
<name>A0ACB8R6P4_9AGAM</name>
<reference evidence="1" key="1">
    <citation type="submission" date="2021-02" db="EMBL/GenBank/DDBJ databases">
        <authorList>
            <consortium name="DOE Joint Genome Institute"/>
            <person name="Ahrendt S."/>
            <person name="Looney B.P."/>
            <person name="Miyauchi S."/>
            <person name="Morin E."/>
            <person name="Drula E."/>
            <person name="Courty P.E."/>
            <person name="Chicoki N."/>
            <person name="Fauchery L."/>
            <person name="Kohler A."/>
            <person name="Kuo A."/>
            <person name="Labutti K."/>
            <person name="Pangilinan J."/>
            <person name="Lipzen A."/>
            <person name="Riley R."/>
            <person name="Andreopoulos W."/>
            <person name="He G."/>
            <person name="Johnson J."/>
            <person name="Barry K.W."/>
            <person name="Grigoriev I.V."/>
            <person name="Nagy L."/>
            <person name="Hibbett D."/>
            <person name="Henrissat B."/>
            <person name="Matheny P.B."/>
            <person name="Labbe J."/>
            <person name="Martin F."/>
        </authorList>
    </citation>
    <scope>NUCLEOTIDE SEQUENCE</scope>
    <source>
        <strain evidence="1">FP105234-sp</strain>
    </source>
</reference>
<dbReference type="Proteomes" id="UP000814033">
    <property type="component" value="Unassembled WGS sequence"/>
</dbReference>
<sequence>MTVLDRAGHRHQAAIWTSSSIFMTTSHPDGACKPVNALSTSSISHHAPASSRTPTDSSPLSPAYHTVPTRRSEASKAATSHPPPTARALAVEHQRLLDAKMVELTAKLARLKAVQEAKRPEQNPALNVIVYMC</sequence>
<keyword evidence="2" id="KW-1185">Reference proteome</keyword>
<accession>A0ACB8R6P4</accession>
<proteinExistence type="predicted"/>
<comment type="caution">
    <text evidence="1">The sequence shown here is derived from an EMBL/GenBank/DDBJ whole genome shotgun (WGS) entry which is preliminary data.</text>
</comment>
<dbReference type="EMBL" id="MU276270">
    <property type="protein sequence ID" value="KAI0039718.1"/>
    <property type="molecule type" value="Genomic_DNA"/>
</dbReference>
<evidence type="ECO:0000313" key="1">
    <source>
        <dbReference type="EMBL" id="KAI0039718.1"/>
    </source>
</evidence>
<gene>
    <name evidence="1" type="ORF">FA95DRAFT_991430</name>
</gene>
<evidence type="ECO:0000313" key="2">
    <source>
        <dbReference type="Proteomes" id="UP000814033"/>
    </source>
</evidence>
<organism evidence="1 2">
    <name type="scientific">Auriscalpium vulgare</name>
    <dbReference type="NCBI Taxonomy" id="40419"/>
    <lineage>
        <taxon>Eukaryota</taxon>
        <taxon>Fungi</taxon>
        <taxon>Dikarya</taxon>
        <taxon>Basidiomycota</taxon>
        <taxon>Agaricomycotina</taxon>
        <taxon>Agaricomycetes</taxon>
        <taxon>Russulales</taxon>
        <taxon>Auriscalpiaceae</taxon>
        <taxon>Auriscalpium</taxon>
    </lineage>
</organism>
<reference evidence="1" key="2">
    <citation type="journal article" date="2022" name="New Phytol.">
        <title>Evolutionary transition to the ectomycorrhizal habit in the genomes of a hyperdiverse lineage of mushroom-forming fungi.</title>
        <authorList>
            <person name="Looney B."/>
            <person name="Miyauchi S."/>
            <person name="Morin E."/>
            <person name="Drula E."/>
            <person name="Courty P.E."/>
            <person name="Kohler A."/>
            <person name="Kuo A."/>
            <person name="LaButti K."/>
            <person name="Pangilinan J."/>
            <person name="Lipzen A."/>
            <person name="Riley R."/>
            <person name="Andreopoulos W."/>
            <person name="He G."/>
            <person name="Johnson J."/>
            <person name="Nolan M."/>
            <person name="Tritt A."/>
            <person name="Barry K.W."/>
            <person name="Grigoriev I.V."/>
            <person name="Nagy L.G."/>
            <person name="Hibbett D."/>
            <person name="Henrissat B."/>
            <person name="Matheny P.B."/>
            <person name="Labbe J."/>
            <person name="Martin F.M."/>
        </authorList>
    </citation>
    <scope>NUCLEOTIDE SEQUENCE</scope>
    <source>
        <strain evidence="1">FP105234-sp</strain>
    </source>
</reference>